<dbReference type="OrthoDB" id="133616at2157"/>
<gene>
    <name evidence="2" type="ORF">ASJ81_07425</name>
</gene>
<proteinExistence type="predicted"/>
<evidence type="ECO:0000313" key="2">
    <source>
        <dbReference type="EMBL" id="PAV12108.1"/>
    </source>
</evidence>
<dbReference type="Proteomes" id="UP000218164">
    <property type="component" value="Unassembled WGS sequence"/>
</dbReference>
<sequence length="102" mass="11720">MSEPTYFPDKFSKKGAEKNSKLIKAKEKSFGLYNFLKLLEEMDNQGITQKSGSGKIDGPFSSKAEYNYNITIDTHSSDFHTLKTHPNLLTKNPVKRHRKKRI</sequence>
<evidence type="ECO:0000256" key="1">
    <source>
        <dbReference type="SAM" id="MobiDB-lite"/>
    </source>
</evidence>
<dbReference type="RefSeq" id="WP_095644966.1">
    <property type="nucleotide sequence ID" value="NZ_LMVP01000335.1"/>
</dbReference>
<accession>A0A2A2HS02</accession>
<protein>
    <submittedName>
        <fullName evidence="2">Uncharacterized protein</fullName>
    </submittedName>
</protein>
<evidence type="ECO:0000313" key="3">
    <source>
        <dbReference type="Proteomes" id="UP000218164"/>
    </source>
</evidence>
<keyword evidence="3" id="KW-1185">Reference proteome</keyword>
<reference evidence="2 3" key="1">
    <citation type="journal article" date="2017" name="BMC Genomics">
        <title>Genomic analysis of methanogenic archaea reveals a shift towards energy conservation.</title>
        <authorList>
            <person name="Gilmore S.P."/>
            <person name="Henske J.K."/>
            <person name="Sexton J.A."/>
            <person name="Solomon K.V."/>
            <person name="Seppala S."/>
            <person name="Yoo J.I."/>
            <person name="Huyett L.M."/>
            <person name="Pressman A."/>
            <person name="Cogan J.Z."/>
            <person name="Kivenson V."/>
            <person name="Peng X."/>
            <person name="Tan Y."/>
            <person name="Valentine D.L."/>
            <person name="O'Malley M.A."/>
        </authorList>
    </citation>
    <scope>NUCLEOTIDE SEQUENCE [LARGE SCALE GENOMIC DNA]</scope>
    <source>
        <strain evidence="2 3">MC-15</strain>
    </source>
</reference>
<feature type="compositionally biased region" description="Basic residues" evidence="1">
    <location>
        <begin position="93"/>
        <end position="102"/>
    </location>
</feature>
<dbReference type="EMBL" id="LMVP01000335">
    <property type="protein sequence ID" value="PAV12108.1"/>
    <property type="molecule type" value="Genomic_DNA"/>
</dbReference>
<dbReference type="AlphaFoldDB" id="A0A2A2HS02"/>
<feature type="region of interest" description="Disordered" evidence="1">
    <location>
        <begin position="81"/>
        <end position="102"/>
    </location>
</feature>
<organism evidence="2 3">
    <name type="scientific">Methanosarcina spelaei</name>
    <dbReference type="NCBI Taxonomy" id="1036679"/>
    <lineage>
        <taxon>Archaea</taxon>
        <taxon>Methanobacteriati</taxon>
        <taxon>Methanobacteriota</taxon>
        <taxon>Stenosarchaea group</taxon>
        <taxon>Methanomicrobia</taxon>
        <taxon>Methanosarcinales</taxon>
        <taxon>Methanosarcinaceae</taxon>
        <taxon>Methanosarcina</taxon>
    </lineage>
</organism>
<name>A0A2A2HS02_9EURY</name>
<comment type="caution">
    <text evidence="2">The sequence shown here is derived from an EMBL/GenBank/DDBJ whole genome shotgun (WGS) entry which is preliminary data.</text>
</comment>